<dbReference type="eggNOG" id="ENOG502TH08">
    <property type="taxonomic scope" value="Eukaryota"/>
</dbReference>
<protein>
    <submittedName>
        <fullName evidence="3">Secreted protein</fullName>
    </submittedName>
</protein>
<accession>A0A1I7TBM4</accession>
<proteinExistence type="predicted"/>
<reference evidence="3" key="1">
    <citation type="submission" date="2016-11" db="UniProtKB">
        <authorList>
            <consortium name="WormBaseParasite"/>
        </authorList>
    </citation>
    <scope>IDENTIFICATION</scope>
</reference>
<dbReference type="Proteomes" id="UP000095282">
    <property type="component" value="Unplaced"/>
</dbReference>
<evidence type="ECO:0000313" key="3">
    <source>
        <dbReference type="WBParaSite" id="Csp11.Scaffold574.g4355.t1"/>
    </source>
</evidence>
<dbReference type="WBParaSite" id="Csp11.Scaffold574.g4355.t1">
    <property type="protein sequence ID" value="Csp11.Scaffold574.g4355.t1"/>
    <property type="gene ID" value="Csp11.Scaffold574.g4355"/>
</dbReference>
<keyword evidence="2" id="KW-1185">Reference proteome</keyword>
<name>A0A1I7TBM4_9PELO</name>
<sequence>MTGLRVPRSSSLNRPSWSLSILVLASIRVVDPTILVVVPVAVPVAVPPSSCCPGVKRFISPRGRRRHHPPLLPSITPSAPPMESSSSSDENSEDENPVTPGDPPEYSTVFGAVRTDLISRIDELPPPNYYSLFVNSSKL</sequence>
<organism evidence="2 3">
    <name type="scientific">Caenorhabditis tropicalis</name>
    <dbReference type="NCBI Taxonomy" id="1561998"/>
    <lineage>
        <taxon>Eukaryota</taxon>
        <taxon>Metazoa</taxon>
        <taxon>Ecdysozoa</taxon>
        <taxon>Nematoda</taxon>
        <taxon>Chromadorea</taxon>
        <taxon>Rhabditida</taxon>
        <taxon>Rhabditina</taxon>
        <taxon>Rhabditomorpha</taxon>
        <taxon>Rhabditoidea</taxon>
        <taxon>Rhabditidae</taxon>
        <taxon>Peloderinae</taxon>
        <taxon>Caenorhabditis</taxon>
    </lineage>
</organism>
<feature type="region of interest" description="Disordered" evidence="1">
    <location>
        <begin position="56"/>
        <end position="108"/>
    </location>
</feature>
<dbReference type="AlphaFoldDB" id="A0A1I7TBM4"/>
<evidence type="ECO:0000313" key="2">
    <source>
        <dbReference type="Proteomes" id="UP000095282"/>
    </source>
</evidence>
<evidence type="ECO:0000256" key="1">
    <source>
        <dbReference type="SAM" id="MobiDB-lite"/>
    </source>
</evidence>